<dbReference type="InterPro" id="IPR032567">
    <property type="entry name" value="RTL1-rel"/>
</dbReference>
<feature type="signal peptide" evidence="2">
    <location>
        <begin position="1"/>
        <end position="27"/>
    </location>
</feature>
<accession>A0A3B3SFD0</accession>
<reference evidence="4" key="1">
    <citation type="submission" date="2025-08" db="UniProtKB">
        <authorList>
            <consortium name="Ensembl"/>
        </authorList>
    </citation>
    <scope>IDENTIFICATION</scope>
</reference>
<dbReference type="InterPro" id="IPR036875">
    <property type="entry name" value="Znf_CCHC_sf"/>
</dbReference>
<organism evidence="4 5">
    <name type="scientific">Paramormyrops kingsleyae</name>
    <dbReference type="NCBI Taxonomy" id="1676925"/>
    <lineage>
        <taxon>Eukaryota</taxon>
        <taxon>Metazoa</taxon>
        <taxon>Chordata</taxon>
        <taxon>Craniata</taxon>
        <taxon>Vertebrata</taxon>
        <taxon>Euteleostomi</taxon>
        <taxon>Actinopterygii</taxon>
        <taxon>Neopterygii</taxon>
        <taxon>Teleostei</taxon>
        <taxon>Osteoglossocephala</taxon>
        <taxon>Osteoglossomorpha</taxon>
        <taxon>Osteoglossiformes</taxon>
        <taxon>Mormyridae</taxon>
        <taxon>Paramormyrops</taxon>
    </lineage>
</organism>
<keyword evidence="5" id="KW-1185">Reference proteome</keyword>
<dbReference type="PANTHER" id="PTHR15503:SF22">
    <property type="entry name" value="TRANSPOSON TY3-I GAG POLYPROTEIN"/>
    <property type="match status" value="1"/>
</dbReference>
<feature type="region of interest" description="Disordered" evidence="1">
    <location>
        <begin position="353"/>
        <end position="391"/>
    </location>
</feature>
<proteinExistence type="predicted"/>
<sequence length="563" mass="62210">MTSLTKRISVLRLPLLPLLTCLPRVRPLTPAPYLLSPAPVHDPSVQLSPASRVDQPSCLPVPRVCIGLTLRISTCAFGPRPFSLLATSGLVCLIAFSRAPRRPGFAPFPLTELTAPSEHPLFNLIKHFLPRIPGSCSPCLSPRDRILRLSMDPAGSLENRVSAMEQLLTTQAAQVPLPGSLPRPSVPLSIALPERYDGNPDQCRGFLMQVGIYVEEHPEMFTAPGAEVRFTISLLTGRAHEWATALWTDQSPLLHSGGEFHRALMEIFDHPAVGRRPGFRLLDCRQGNRTAADFSLEFRTIAAALRWPDDCLQTIFLRALNPDLQDELTSRGEVSSFDKLVCQAVRLDNTVRDRRRRRTQTDNLRALPAPGSDSTEPMQIGQSPLTTTERRRRTQGGLCLYCGGVGHAVSACPVRPRREEPPLPVGVLSMPLSSLTQFTVPVSVKYNGAHRVVRALLDSGAAGNFMDANLARQLRIPLSQLAFPIKVQGVTGEHIREGTIEHRTHPFMLTVGALHTEQMEVFVLPQAKDPLILGLPWLRKHNPSIDWRAGEITMSWRMHVSPV</sequence>
<dbReference type="Pfam" id="PF13650">
    <property type="entry name" value="Asp_protease_2"/>
    <property type="match status" value="1"/>
</dbReference>
<dbReference type="InterPro" id="IPR032549">
    <property type="entry name" value="DUF4939"/>
</dbReference>
<dbReference type="PANTHER" id="PTHR15503">
    <property type="entry name" value="LDOC1 RELATED"/>
    <property type="match status" value="1"/>
</dbReference>
<dbReference type="InterPro" id="IPR021109">
    <property type="entry name" value="Peptidase_aspartic_dom_sf"/>
</dbReference>
<keyword evidence="2" id="KW-0732">Signal</keyword>
<dbReference type="Proteomes" id="UP000261540">
    <property type="component" value="Unplaced"/>
</dbReference>
<dbReference type="AlphaFoldDB" id="A0A3B3SFD0"/>
<protein>
    <recommendedName>
        <fullName evidence="3">DUF4939 domain-containing protein</fullName>
    </recommendedName>
</protein>
<dbReference type="Gene3D" id="2.40.70.10">
    <property type="entry name" value="Acid Proteases"/>
    <property type="match status" value="1"/>
</dbReference>
<evidence type="ECO:0000313" key="5">
    <source>
        <dbReference type="Proteomes" id="UP000261540"/>
    </source>
</evidence>
<dbReference type="GO" id="GO:0003676">
    <property type="term" value="F:nucleic acid binding"/>
    <property type="evidence" value="ECO:0007669"/>
    <property type="project" value="InterPro"/>
</dbReference>
<reference evidence="4" key="2">
    <citation type="submission" date="2025-09" db="UniProtKB">
        <authorList>
            <consortium name="Ensembl"/>
        </authorList>
    </citation>
    <scope>IDENTIFICATION</scope>
</reference>
<dbReference type="Ensembl" id="ENSPKIT00000009746.1">
    <property type="protein sequence ID" value="ENSPKIP00000028955.1"/>
    <property type="gene ID" value="ENSPKIG00000010395.1"/>
</dbReference>
<feature type="domain" description="DUF4939" evidence="3">
    <location>
        <begin position="184"/>
        <end position="264"/>
    </location>
</feature>
<feature type="compositionally biased region" description="Polar residues" evidence="1">
    <location>
        <begin position="372"/>
        <end position="385"/>
    </location>
</feature>
<dbReference type="STRING" id="1676925.ENSPKIP00000028955"/>
<feature type="chain" id="PRO_5017353648" description="DUF4939 domain-containing protein" evidence="2">
    <location>
        <begin position="28"/>
        <end position="563"/>
    </location>
</feature>
<dbReference type="GeneTree" id="ENSGT00950000183173"/>
<evidence type="ECO:0000256" key="2">
    <source>
        <dbReference type="SAM" id="SignalP"/>
    </source>
</evidence>
<evidence type="ECO:0000256" key="1">
    <source>
        <dbReference type="SAM" id="MobiDB-lite"/>
    </source>
</evidence>
<name>A0A3B3SFD0_9TELE</name>
<dbReference type="Pfam" id="PF16297">
    <property type="entry name" value="DUF4939"/>
    <property type="match status" value="1"/>
</dbReference>
<dbReference type="CDD" id="cd00303">
    <property type="entry name" value="retropepsin_like"/>
    <property type="match status" value="1"/>
</dbReference>
<dbReference type="SUPFAM" id="SSF50630">
    <property type="entry name" value="Acid proteases"/>
    <property type="match status" value="1"/>
</dbReference>
<evidence type="ECO:0000313" key="4">
    <source>
        <dbReference type="Ensembl" id="ENSPKIP00000028955.1"/>
    </source>
</evidence>
<dbReference type="SUPFAM" id="SSF57756">
    <property type="entry name" value="Retrovirus zinc finger-like domains"/>
    <property type="match status" value="1"/>
</dbReference>
<dbReference type="GO" id="GO:0008270">
    <property type="term" value="F:zinc ion binding"/>
    <property type="evidence" value="ECO:0007669"/>
    <property type="project" value="InterPro"/>
</dbReference>
<evidence type="ECO:0000259" key="3">
    <source>
        <dbReference type="Pfam" id="PF16297"/>
    </source>
</evidence>